<dbReference type="InterPro" id="IPR017452">
    <property type="entry name" value="GPCR_Rhodpsn_7TM"/>
</dbReference>
<evidence type="ECO:0000256" key="3">
    <source>
        <dbReference type="ARBA" id="ARBA00022989"/>
    </source>
</evidence>
<feature type="domain" description="G-protein coupled receptors family 1 profile" evidence="10">
    <location>
        <begin position="41"/>
        <end position="290"/>
    </location>
</feature>
<keyword evidence="3 9" id="KW-1133">Transmembrane helix</keyword>
<reference evidence="12" key="1">
    <citation type="submission" date="2025-08" db="UniProtKB">
        <authorList>
            <consortium name="RefSeq"/>
        </authorList>
    </citation>
    <scope>IDENTIFICATION</scope>
</reference>
<evidence type="ECO:0000256" key="8">
    <source>
        <dbReference type="RuleBase" id="RU000688"/>
    </source>
</evidence>
<dbReference type="KEGG" id="gsh:117348143"/>
<feature type="transmembrane region" description="Helical" evidence="9">
    <location>
        <begin position="98"/>
        <end position="120"/>
    </location>
</feature>
<dbReference type="InterPro" id="IPR000725">
    <property type="entry name" value="Olfact_rcpt"/>
</dbReference>
<dbReference type="Pfam" id="PF13853">
    <property type="entry name" value="7tm_4"/>
    <property type="match status" value="1"/>
</dbReference>
<keyword evidence="11" id="KW-1185">Reference proteome</keyword>
<feature type="transmembrane region" description="Helical" evidence="9">
    <location>
        <begin position="141"/>
        <end position="158"/>
    </location>
</feature>
<dbReference type="PRINTS" id="PR00237">
    <property type="entry name" value="GPCRRHODOPSN"/>
</dbReference>
<comment type="similarity">
    <text evidence="8">Belongs to the G-protein coupled receptor 1 family.</text>
</comment>
<sequence>MARRNQTTVTEFILLGFSDLPKLQSLLFIAFFFMYVLTVLGNVSIITIIRASLQLHTPMYFFISNLSILDLCYSSTITPQLLVNLMVKKKTISLIGCAIQFFSFTTLGTAECYLLAVMAYDRYVAICNPLLYTSVMTRKMCIQLVTTVYIGGFVNSFTQVSNAFSLSFCGSNEIKQFFCDIPALLKLACSSTVINETILSFMGFFITNISLVVIILSYSYIIAAILRIRSAEGRQKAFSTCSSHFITVILFFGTLIIMYVIPSSHYSLNKSRMVSVVYTVIIPMLNPMIYSLRNNDVKNALKKSFRPRRFSALK</sequence>
<dbReference type="Proteomes" id="UP000515159">
    <property type="component" value="Chromosome 14"/>
</dbReference>
<gene>
    <name evidence="12" type="primary">LOC117348143</name>
</gene>
<feature type="transmembrane region" description="Helical" evidence="9">
    <location>
        <begin position="273"/>
        <end position="292"/>
    </location>
</feature>
<keyword evidence="9" id="KW-0716">Sensory transduction</keyword>
<dbReference type="GeneID" id="117348143"/>
<accession>A0A6P8PM55</accession>
<dbReference type="FunFam" id="1.20.1070.10:FF:000003">
    <property type="entry name" value="Olfactory receptor"/>
    <property type="match status" value="1"/>
</dbReference>
<evidence type="ECO:0000256" key="9">
    <source>
        <dbReference type="RuleBase" id="RU363047"/>
    </source>
</evidence>
<dbReference type="GO" id="GO:0004984">
    <property type="term" value="F:olfactory receptor activity"/>
    <property type="evidence" value="ECO:0007669"/>
    <property type="project" value="InterPro"/>
</dbReference>
<evidence type="ECO:0000313" key="11">
    <source>
        <dbReference type="Proteomes" id="UP000515159"/>
    </source>
</evidence>
<evidence type="ECO:0000313" key="12">
    <source>
        <dbReference type="RefSeq" id="XP_033775738.1"/>
    </source>
</evidence>
<dbReference type="OrthoDB" id="9441609at2759"/>
<dbReference type="Gene3D" id="1.20.1070.10">
    <property type="entry name" value="Rhodopsin 7-helix transmembrane proteins"/>
    <property type="match status" value="1"/>
</dbReference>
<dbReference type="InterPro" id="IPR000276">
    <property type="entry name" value="GPCR_Rhodpsn"/>
</dbReference>
<evidence type="ECO:0000259" key="10">
    <source>
        <dbReference type="PROSITE" id="PS50262"/>
    </source>
</evidence>
<organism evidence="11 12">
    <name type="scientific">Geotrypetes seraphini</name>
    <name type="common">Gaboon caecilian</name>
    <name type="synonym">Caecilia seraphini</name>
    <dbReference type="NCBI Taxonomy" id="260995"/>
    <lineage>
        <taxon>Eukaryota</taxon>
        <taxon>Metazoa</taxon>
        <taxon>Chordata</taxon>
        <taxon>Craniata</taxon>
        <taxon>Vertebrata</taxon>
        <taxon>Euteleostomi</taxon>
        <taxon>Amphibia</taxon>
        <taxon>Gymnophiona</taxon>
        <taxon>Geotrypetes</taxon>
    </lineage>
</organism>
<dbReference type="PANTHER" id="PTHR48018">
    <property type="entry name" value="OLFACTORY RECEPTOR"/>
    <property type="match status" value="1"/>
</dbReference>
<feature type="transmembrane region" description="Helical" evidence="9">
    <location>
        <begin position="60"/>
        <end position="78"/>
    </location>
</feature>
<dbReference type="SUPFAM" id="SSF81321">
    <property type="entry name" value="Family A G protein-coupled receptor-like"/>
    <property type="match status" value="1"/>
</dbReference>
<dbReference type="PROSITE" id="PS00237">
    <property type="entry name" value="G_PROTEIN_RECEP_F1_1"/>
    <property type="match status" value="1"/>
</dbReference>
<protein>
    <recommendedName>
        <fullName evidence="9">Olfactory receptor</fullName>
    </recommendedName>
</protein>
<dbReference type="RefSeq" id="XP_033775738.1">
    <property type="nucleotide sequence ID" value="XM_033919847.1"/>
</dbReference>
<evidence type="ECO:0000256" key="1">
    <source>
        <dbReference type="ARBA" id="ARBA00004141"/>
    </source>
</evidence>
<keyword evidence="6 8" id="KW-0675">Receptor</keyword>
<dbReference type="PROSITE" id="PS50262">
    <property type="entry name" value="G_PROTEIN_RECEP_F1_2"/>
    <property type="match status" value="1"/>
</dbReference>
<keyword evidence="4 8" id="KW-0297">G-protein coupled receptor</keyword>
<proteinExistence type="inferred from homology"/>
<evidence type="ECO:0000256" key="5">
    <source>
        <dbReference type="ARBA" id="ARBA00023136"/>
    </source>
</evidence>
<feature type="transmembrane region" description="Helical" evidence="9">
    <location>
        <begin position="26"/>
        <end position="48"/>
    </location>
</feature>
<dbReference type="GO" id="GO:0005886">
    <property type="term" value="C:plasma membrane"/>
    <property type="evidence" value="ECO:0007669"/>
    <property type="project" value="UniProtKB-SubCell"/>
</dbReference>
<name>A0A6P8PM55_GEOSA</name>
<comment type="subcellular location">
    <subcellularLocation>
        <location evidence="9">Cell membrane</location>
        <topology evidence="9">Multi-pass membrane protein</topology>
    </subcellularLocation>
    <subcellularLocation>
        <location evidence="1">Membrane</location>
        <topology evidence="1">Multi-pass membrane protein</topology>
    </subcellularLocation>
</comment>
<keyword evidence="2 8" id="KW-0812">Transmembrane</keyword>
<evidence type="ECO:0000256" key="4">
    <source>
        <dbReference type="ARBA" id="ARBA00023040"/>
    </source>
</evidence>
<evidence type="ECO:0000256" key="7">
    <source>
        <dbReference type="ARBA" id="ARBA00023224"/>
    </source>
</evidence>
<keyword evidence="5 9" id="KW-0472">Membrane</keyword>
<dbReference type="PRINTS" id="PR00245">
    <property type="entry name" value="OLFACTORYR"/>
</dbReference>
<keyword evidence="9" id="KW-1003">Cell membrane</keyword>
<feature type="transmembrane region" description="Helical" evidence="9">
    <location>
        <begin position="238"/>
        <end position="261"/>
    </location>
</feature>
<dbReference type="CDD" id="cd15230">
    <property type="entry name" value="7tmA_OR5-like"/>
    <property type="match status" value="1"/>
</dbReference>
<dbReference type="GO" id="GO:0004930">
    <property type="term" value="F:G protein-coupled receptor activity"/>
    <property type="evidence" value="ECO:0007669"/>
    <property type="project" value="UniProtKB-KW"/>
</dbReference>
<evidence type="ECO:0000256" key="2">
    <source>
        <dbReference type="ARBA" id="ARBA00022692"/>
    </source>
</evidence>
<dbReference type="InParanoid" id="A0A6P8PM55"/>
<evidence type="ECO:0000256" key="6">
    <source>
        <dbReference type="ARBA" id="ARBA00023170"/>
    </source>
</evidence>
<keyword evidence="9" id="KW-0552">Olfaction</keyword>
<dbReference type="AlphaFoldDB" id="A0A6P8PM55"/>
<keyword evidence="7 8" id="KW-0807">Transducer</keyword>
<feature type="transmembrane region" description="Helical" evidence="9">
    <location>
        <begin position="201"/>
        <end position="226"/>
    </location>
</feature>